<gene>
    <name evidence="2" type="ORF">EVG20_g11158</name>
</gene>
<name>A0A4Y9XRF6_9AGAM</name>
<evidence type="ECO:0000313" key="3">
    <source>
        <dbReference type="Proteomes" id="UP000298327"/>
    </source>
</evidence>
<protein>
    <submittedName>
        <fullName evidence="2">Uncharacterized protein</fullName>
    </submittedName>
</protein>
<feature type="region of interest" description="Disordered" evidence="1">
    <location>
        <begin position="1"/>
        <end position="21"/>
    </location>
</feature>
<organism evidence="2 3">
    <name type="scientific">Dentipellis fragilis</name>
    <dbReference type="NCBI Taxonomy" id="205917"/>
    <lineage>
        <taxon>Eukaryota</taxon>
        <taxon>Fungi</taxon>
        <taxon>Dikarya</taxon>
        <taxon>Basidiomycota</taxon>
        <taxon>Agaricomycotina</taxon>
        <taxon>Agaricomycetes</taxon>
        <taxon>Russulales</taxon>
        <taxon>Hericiaceae</taxon>
        <taxon>Dentipellis</taxon>
    </lineage>
</organism>
<proteinExistence type="predicted"/>
<feature type="compositionally biased region" description="Basic and acidic residues" evidence="1">
    <location>
        <begin position="8"/>
        <end position="21"/>
    </location>
</feature>
<dbReference type="AlphaFoldDB" id="A0A4Y9XRF6"/>
<comment type="caution">
    <text evidence="2">The sequence shown here is derived from an EMBL/GenBank/DDBJ whole genome shotgun (WGS) entry which is preliminary data.</text>
</comment>
<evidence type="ECO:0000256" key="1">
    <source>
        <dbReference type="SAM" id="MobiDB-lite"/>
    </source>
</evidence>
<accession>A0A4Y9XRF6</accession>
<keyword evidence="3" id="KW-1185">Reference proteome</keyword>
<sequence length="118" mass="12957">MQLEQTIEQERSAAHGALRRLDDSIRDAPRMTVSADSDADITEGQLVLVAENMPTHGRRHIYAWVPPAGPAVDVRHISDATRIRSTPCSRLAHLRNGRSQTRCLTGSCARSRFAPGDA</sequence>
<reference evidence="2 3" key="1">
    <citation type="submission" date="2019-02" db="EMBL/GenBank/DDBJ databases">
        <title>Genome sequencing of the rare red list fungi Dentipellis fragilis.</title>
        <authorList>
            <person name="Buettner E."/>
            <person name="Kellner H."/>
        </authorList>
    </citation>
    <scope>NUCLEOTIDE SEQUENCE [LARGE SCALE GENOMIC DNA]</scope>
    <source>
        <strain evidence="2 3">DSM 105465</strain>
    </source>
</reference>
<evidence type="ECO:0000313" key="2">
    <source>
        <dbReference type="EMBL" id="TFY51119.1"/>
    </source>
</evidence>
<dbReference type="Proteomes" id="UP000298327">
    <property type="component" value="Unassembled WGS sequence"/>
</dbReference>
<dbReference type="EMBL" id="SEOQ01001605">
    <property type="protein sequence ID" value="TFY51119.1"/>
    <property type="molecule type" value="Genomic_DNA"/>
</dbReference>